<dbReference type="PANTHER" id="PTHR43163">
    <property type="entry name" value="DIPEPTIDE TRANSPORT SYSTEM PERMEASE PROTEIN DPPB-RELATED"/>
    <property type="match status" value="1"/>
</dbReference>
<dbReference type="EMBL" id="CP080467">
    <property type="protein sequence ID" value="UNO48841.1"/>
    <property type="molecule type" value="Genomic_DNA"/>
</dbReference>
<name>A0A9E7CVY3_ALIAG</name>
<keyword evidence="5" id="KW-1133">Transmembrane helix</keyword>
<dbReference type="GO" id="GO:0005886">
    <property type="term" value="C:plasma membrane"/>
    <property type="evidence" value="ECO:0007669"/>
    <property type="project" value="UniProtKB-SubCell"/>
</dbReference>
<organism evidence="10 11">
    <name type="scientific">Alicyclobacillus acidoterrestris (strain ATCC 49025 / DSM 3922 / CIP 106132 / NCIMB 13137 / GD3B)</name>
    <dbReference type="NCBI Taxonomy" id="1356854"/>
    <lineage>
        <taxon>Bacteria</taxon>
        <taxon>Bacillati</taxon>
        <taxon>Bacillota</taxon>
        <taxon>Bacilli</taxon>
        <taxon>Bacillales</taxon>
        <taxon>Alicyclobacillaceae</taxon>
        <taxon>Alicyclobacillus</taxon>
    </lineage>
</organism>
<reference evidence="10" key="1">
    <citation type="submission" date="2021-07" db="EMBL/GenBank/DDBJ databases">
        <title>The complete genome sequence of Alicyclobacillus acidoterrestris DSM 3922, a guaiacol producing strain.</title>
        <authorList>
            <person name="Leonardo I.C."/>
            <person name="Barreto Crespo M.T."/>
            <person name="Gaspar F.B."/>
        </authorList>
    </citation>
    <scope>NUCLEOTIDE SEQUENCE</scope>
    <source>
        <strain evidence="10">DSM 3922</strain>
    </source>
</reference>
<evidence type="ECO:0000259" key="8">
    <source>
        <dbReference type="PROSITE" id="PS50928"/>
    </source>
</evidence>
<dbReference type="KEGG" id="aaco:K1I37_19830"/>
<keyword evidence="2 7" id="KW-0813">Transport</keyword>
<dbReference type="KEGG" id="aaco:K1I37_19865"/>
<dbReference type="GO" id="GO:0055085">
    <property type="term" value="P:transmembrane transport"/>
    <property type="evidence" value="ECO:0007669"/>
    <property type="project" value="InterPro"/>
</dbReference>
<evidence type="ECO:0000256" key="1">
    <source>
        <dbReference type="ARBA" id="ARBA00004651"/>
    </source>
</evidence>
<evidence type="ECO:0000256" key="4">
    <source>
        <dbReference type="ARBA" id="ARBA00022692"/>
    </source>
</evidence>
<evidence type="ECO:0000313" key="9">
    <source>
        <dbReference type="EMBL" id="UNO48841.1"/>
    </source>
</evidence>
<dbReference type="PANTHER" id="PTHR43163:SF6">
    <property type="entry name" value="DIPEPTIDE TRANSPORT SYSTEM PERMEASE PROTEIN DPPB-RELATED"/>
    <property type="match status" value="1"/>
</dbReference>
<dbReference type="CDD" id="cd06261">
    <property type="entry name" value="TM_PBP2"/>
    <property type="match status" value="1"/>
</dbReference>
<feature type="domain" description="ABC transmembrane type-1" evidence="8">
    <location>
        <begin position="99"/>
        <end position="315"/>
    </location>
</feature>
<dbReference type="Pfam" id="PF19300">
    <property type="entry name" value="BPD_transp_1_N"/>
    <property type="match status" value="1"/>
</dbReference>
<keyword evidence="11" id="KW-1185">Reference proteome</keyword>
<evidence type="ECO:0000256" key="3">
    <source>
        <dbReference type="ARBA" id="ARBA00022475"/>
    </source>
</evidence>
<dbReference type="InterPro" id="IPR045621">
    <property type="entry name" value="BPD_transp_1_N"/>
</dbReference>
<keyword evidence="4" id="KW-0812">Transmembrane</keyword>
<evidence type="ECO:0000256" key="6">
    <source>
        <dbReference type="ARBA" id="ARBA00023136"/>
    </source>
</evidence>
<accession>A0A9E7CVY3</accession>
<dbReference type="Proteomes" id="UP000829401">
    <property type="component" value="Chromosome"/>
</dbReference>
<comment type="subcellular location">
    <subcellularLocation>
        <location evidence="1 7">Cell membrane</location>
        <topology evidence="1 7">Multi-pass membrane protein</topology>
    </subcellularLocation>
</comment>
<dbReference type="AlphaFoldDB" id="A0A9E7CVY3"/>
<keyword evidence="3" id="KW-1003">Cell membrane</keyword>
<dbReference type="Pfam" id="PF00528">
    <property type="entry name" value="BPD_transp_1"/>
    <property type="match status" value="1"/>
</dbReference>
<dbReference type="PROSITE" id="PS50928">
    <property type="entry name" value="ABC_TM1"/>
    <property type="match status" value="1"/>
</dbReference>
<evidence type="ECO:0000313" key="11">
    <source>
        <dbReference type="Proteomes" id="UP000829401"/>
    </source>
</evidence>
<reference evidence="11" key="2">
    <citation type="journal article" date="2022" name="G3 (Bethesda)">
        <title>Unveiling the complete genome sequence of Alicyclobacillus acidoterrestris DSM 3922T, a taint-producing strain.</title>
        <authorList>
            <person name="Leonardo I.C."/>
            <person name="Barreto Crespo M.T."/>
            <person name="Gaspar F.B."/>
        </authorList>
    </citation>
    <scope>NUCLEOTIDE SEQUENCE [LARGE SCALE GENOMIC DNA]</scope>
    <source>
        <strain evidence="11">DSM 3922</strain>
    </source>
</reference>
<proteinExistence type="inferred from homology"/>
<evidence type="ECO:0000256" key="2">
    <source>
        <dbReference type="ARBA" id="ARBA00022448"/>
    </source>
</evidence>
<keyword evidence="6" id="KW-0472">Membrane</keyword>
<dbReference type="InterPro" id="IPR000515">
    <property type="entry name" value="MetI-like"/>
</dbReference>
<comment type="similarity">
    <text evidence="7">Belongs to the binding-protein-dependent transport system permease family.</text>
</comment>
<sequence length="329" mass="36084">MRYVVNRLIFFVVSVWAAVTINFILPRMMPGDPAQAMFAKFSNNLTPQAMHALELQFGFSNQPIFVQYVTYLKGLLTGNWGLSFTYYPTPTTTVIGQSLPWTLGLVGITTLISVFAGTGLGILIAWRRGKVLDTTLPIASLFVQAAPYMWTGLILLYVFGFKFGWFPIAHGYADDTPPSFTWAFFLSALRHGILPAITIFLGSFSGWLIGMRNNMILTLGEDYVTFAEAKGVRPMRLVMMYAARNAILPQITSFAIAIGNVVSGSILTEVVYSYPGIGAQLNAAVLQQDYPLIQGAFLVIALAVLLANLIVDLLYSRLDPRVRTGGAAV</sequence>
<dbReference type="EMBL" id="CP080467">
    <property type="protein sequence ID" value="UNO48848.1"/>
    <property type="molecule type" value="Genomic_DNA"/>
</dbReference>
<evidence type="ECO:0000313" key="10">
    <source>
        <dbReference type="EMBL" id="UNO48848.1"/>
    </source>
</evidence>
<gene>
    <name evidence="9" type="ORF">K1I37_19830</name>
    <name evidence="10" type="ORF">K1I37_19865</name>
</gene>
<evidence type="ECO:0000256" key="7">
    <source>
        <dbReference type="RuleBase" id="RU363032"/>
    </source>
</evidence>
<protein>
    <submittedName>
        <fullName evidence="10">ABC transporter permease</fullName>
    </submittedName>
</protein>
<evidence type="ECO:0000256" key="5">
    <source>
        <dbReference type="ARBA" id="ARBA00022989"/>
    </source>
</evidence>